<organism evidence="2 3">
    <name type="scientific">Geodia barretti</name>
    <name type="common">Barrett's horny sponge</name>
    <dbReference type="NCBI Taxonomy" id="519541"/>
    <lineage>
        <taxon>Eukaryota</taxon>
        <taxon>Metazoa</taxon>
        <taxon>Porifera</taxon>
        <taxon>Demospongiae</taxon>
        <taxon>Heteroscleromorpha</taxon>
        <taxon>Tetractinellida</taxon>
        <taxon>Astrophorina</taxon>
        <taxon>Geodiidae</taxon>
        <taxon>Geodia</taxon>
    </lineage>
</organism>
<keyword evidence="3" id="KW-1185">Reference proteome</keyword>
<evidence type="ECO:0000259" key="1">
    <source>
        <dbReference type="Pfam" id="PF10079"/>
    </source>
</evidence>
<comment type="caution">
    <text evidence="2">The sequence shown here is derived from an EMBL/GenBank/DDBJ whole genome shotgun (WGS) entry which is preliminary data.</text>
</comment>
<proteinExistence type="predicted"/>
<gene>
    <name evidence="2" type="ORF">GBAR_LOCUS11436</name>
</gene>
<dbReference type="AlphaFoldDB" id="A0AA35RWB2"/>
<accession>A0AA35RWB2</accession>
<dbReference type="Proteomes" id="UP001174909">
    <property type="component" value="Unassembled WGS sequence"/>
</dbReference>
<evidence type="ECO:0000313" key="3">
    <source>
        <dbReference type="Proteomes" id="UP001174909"/>
    </source>
</evidence>
<reference evidence="2" key="1">
    <citation type="submission" date="2023-03" db="EMBL/GenBank/DDBJ databases">
        <authorList>
            <person name="Steffen K."/>
            <person name="Cardenas P."/>
        </authorList>
    </citation>
    <scope>NUCLEOTIDE SEQUENCE</scope>
</reference>
<dbReference type="Pfam" id="PF10079">
    <property type="entry name" value="Rossmann-like_BshC"/>
    <property type="match status" value="1"/>
</dbReference>
<dbReference type="EMBL" id="CASHTH010001714">
    <property type="protein sequence ID" value="CAI8018950.1"/>
    <property type="molecule type" value="Genomic_DNA"/>
</dbReference>
<protein>
    <recommendedName>
        <fullName evidence="1">Bacillithiol biosynthesis BshC N-terminal Rossmann-like domain-containing protein</fullName>
    </recommendedName>
</protein>
<sequence>MSVAGRPHARWPEARRREAGTACRPSFVPPFGTDYSQRRHPLSLSALAFFRGDPALAVSYDAAAGRGVGGASTVPLALSNCGWKAVLPLRVGVRARLSRLVEEGGFFVTTGQQPGLFTGPLYSVYKASLAGASCRDT</sequence>
<evidence type="ECO:0000313" key="2">
    <source>
        <dbReference type="EMBL" id="CAI8018950.1"/>
    </source>
</evidence>
<feature type="domain" description="Bacillithiol biosynthesis BshC N-terminal Rossmann-like" evidence="1">
    <location>
        <begin position="93"/>
        <end position="127"/>
    </location>
</feature>
<name>A0AA35RWB2_GEOBA</name>
<dbReference type="InterPro" id="IPR055398">
    <property type="entry name" value="Rossmann-like_BshC"/>
</dbReference>